<evidence type="ECO:0000256" key="1">
    <source>
        <dbReference type="ARBA" id="ARBA00007292"/>
    </source>
</evidence>
<feature type="domain" description="Lipid-binding serum glycoprotein N-terminal" evidence="4">
    <location>
        <begin position="43"/>
        <end position="207"/>
    </location>
</feature>
<dbReference type="RefSeq" id="XP_031568746.1">
    <property type="nucleotide sequence ID" value="XM_031712886.1"/>
</dbReference>
<comment type="similarity">
    <text evidence="1">Belongs to the BPI/LBP/Plunc superfamily. BPI/LBP family.</text>
</comment>
<keyword evidence="2" id="KW-1015">Disulfide bond</keyword>
<dbReference type="Gene3D" id="3.15.20.10">
    <property type="entry name" value="Bactericidal permeability-increasing protein, domain 2"/>
    <property type="match status" value="1"/>
</dbReference>
<dbReference type="InParanoid" id="A0A6P8INZ0"/>
<dbReference type="KEGG" id="aten:116303358"/>
<dbReference type="Pfam" id="PF02886">
    <property type="entry name" value="LBP_BPI_CETP_C"/>
    <property type="match status" value="1"/>
</dbReference>
<dbReference type="InterPro" id="IPR017943">
    <property type="entry name" value="Bactericidal_perm-incr_a/b_dom"/>
</dbReference>
<keyword evidence="3" id="KW-0732">Signal</keyword>
<dbReference type="PANTHER" id="PTHR10504">
    <property type="entry name" value="BACTERICIDAL PERMEABILITY-INCREASING BPI PROTEIN-RELATED"/>
    <property type="match status" value="1"/>
</dbReference>
<proteinExistence type="inferred from homology"/>
<dbReference type="InterPro" id="IPR001124">
    <property type="entry name" value="Lipid-bd_serum_glycop_C"/>
</dbReference>
<dbReference type="Pfam" id="PF01273">
    <property type="entry name" value="LBP_BPI_CETP"/>
    <property type="match status" value="1"/>
</dbReference>
<organism evidence="6 7">
    <name type="scientific">Actinia tenebrosa</name>
    <name type="common">Australian red waratah sea anemone</name>
    <dbReference type="NCBI Taxonomy" id="6105"/>
    <lineage>
        <taxon>Eukaryota</taxon>
        <taxon>Metazoa</taxon>
        <taxon>Cnidaria</taxon>
        <taxon>Anthozoa</taxon>
        <taxon>Hexacorallia</taxon>
        <taxon>Actiniaria</taxon>
        <taxon>Actiniidae</taxon>
        <taxon>Actinia</taxon>
    </lineage>
</organism>
<evidence type="ECO:0000259" key="4">
    <source>
        <dbReference type="Pfam" id="PF01273"/>
    </source>
</evidence>
<feature type="chain" id="PRO_5027714667" evidence="3">
    <location>
        <begin position="23"/>
        <end position="458"/>
    </location>
</feature>
<evidence type="ECO:0000313" key="6">
    <source>
        <dbReference type="Proteomes" id="UP000515163"/>
    </source>
</evidence>
<evidence type="ECO:0000313" key="7">
    <source>
        <dbReference type="RefSeq" id="XP_031568746.1"/>
    </source>
</evidence>
<dbReference type="GO" id="GO:0005615">
    <property type="term" value="C:extracellular space"/>
    <property type="evidence" value="ECO:0007669"/>
    <property type="project" value="TreeGrafter"/>
</dbReference>
<protein>
    <submittedName>
        <fullName evidence="7">Uncharacterized protein LOC116303358</fullName>
    </submittedName>
</protein>
<dbReference type="PANTHER" id="PTHR10504:SF131">
    <property type="entry name" value="BPI2 DOMAIN-CONTAINING PROTEIN"/>
    <property type="match status" value="1"/>
</dbReference>
<dbReference type="GO" id="GO:0008289">
    <property type="term" value="F:lipid binding"/>
    <property type="evidence" value="ECO:0007669"/>
    <property type="project" value="InterPro"/>
</dbReference>
<dbReference type="InterPro" id="IPR032942">
    <property type="entry name" value="BPI/LBP/Plunc"/>
</dbReference>
<accession>A0A6P8INZ0</accession>
<name>A0A6P8INZ0_ACTTE</name>
<dbReference type="GeneID" id="116303358"/>
<dbReference type="InterPro" id="IPR017942">
    <property type="entry name" value="Lipid-bd_serum_glycop_N"/>
</dbReference>
<keyword evidence="6" id="KW-1185">Reference proteome</keyword>
<feature type="domain" description="Lipid-binding serum glycoprotein C-terminal" evidence="5">
    <location>
        <begin position="318"/>
        <end position="458"/>
    </location>
</feature>
<dbReference type="SUPFAM" id="SSF55394">
    <property type="entry name" value="Bactericidal permeability-increasing protein, BPI"/>
    <property type="match status" value="2"/>
</dbReference>
<dbReference type="OrthoDB" id="10255543at2759"/>
<dbReference type="Gene3D" id="3.15.10.10">
    <property type="entry name" value="Bactericidal permeability-increasing protein, domain 1"/>
    <property type="match status" value="1"/>
</dbReference>
<evidence type="ECO:0000256" key="3">
    <source>
        <dbReference type="SAM" id="SignalP"/>
    </source>
</evidence>
<dbReference type="Proteomes" id="UP000515163">
    <property type="component" value="Unplaced"/>
</dbReference>
<evidence type="ECO:0000259" key="5">
    <source>
        <dbReference type="Pfam" id="PF02886"/>
    </source>
</evidence>
<sequence length="458" mass="51302">MVRMWLIVCLVFLGVCFDGVRSSLPPPSKASVGAYFTMKGAEYVNLILVNKTKSTMEGQKVPPVSISKSIWWNTIRLSLANSKIRSVSLGTSSIQFQKGFIKVVIHIDSAEVAGEYNYNGGILGSGRGTYVVKLKNVWITKYLSVGVRADGKPILINGKCSNWIEDTSPEFTGGSSFIINLLVSLVKSSVNNDVRKKICTSINEAIQKREKMLTTLYPERYNVSRVQCAQIRIPILQQPLILTSYIKVLVEGGINSSCYQLNNSSRGRGVHQIKYIPNPSKMISAVLSDRIINSMADLYYKAGLMKLVEIQSKDLLDPLRVALHVTSPPRINTTDNSSLAVFKMQANLTTTSAVDETSQTFLVPVEMTCDFYLEKEEKDISGKVKNLRFQLFFTKDIPEEIKSLVLPVLKTHNSQITNNVNGFFNKLVPLPMIYYIHFTNKQFIRKEGYTVFESDVTM</sequence>
<dbReference type="AlphaFoldDB" id="A0A6P8INZ0"/>
<evidence type="ECO:0000256" key="2">
    <source>
        <dbReference type="ARBA" id="ARBA00023157"/>
    </source>
</evidence>
<feature type="signal peptide" evidence="3">
    <location>
        <begin position="1"/>
        <end position="22"/>
    </location>
</feature>
<gene>
    <name evidence="7" type="primary">LOC116303358</name>
</gene>
<reference evidence="7" key="1">
    <citation type="submission" date="2025-08" db="UniProtKB">
        <authorList>
            <consortium name="RefSeq"/>
        </authorList>
    </citation>
    <scope>IDENTIFICATION</scope>
    <source>
        <tissue evidence="7">Tentacle</tissue>
    </source>
</reference>